<dbReference type="SMART" id="SM00418">
    <property type="entry name" value="HTH_ARSR"/>
    <property type="match status" value="1"/>
</dbReference>
<dbReference type="InterPro" id="IPR036390">
    <property type="entry name" value="WH_DNA-bd_sf"/>
</dbReference>
<organism evidence="2 3">
    <name type="scientific">Sphingomonas xinjiangensis</name>
    <dbReference type="NCBI Taxonomy" id="643568"/>
    <lineage>
        <taxon>Bacteria</taxon>
        <taxon>Pseudomonadati</taxon>
        <taxon>Pseudomonadota</taxon>
        <taxon>Alphaproteobacteria</taxon>
        <taxon>Sphingomonadales</taxon>
        <taxon>Sphingomonadaceae</taxon>
        <taxon>Sphingomonas</taxon>
    </lineage>
</organism>
<dbReference type="GO" id="GO:0003700">
    <property type="term" value="F:DNA-binding transcription factor activity"/>
    <property type="evidence" value="ECO:0007669"/>
    <property type="project" value="InterPro"/>
</dbReference>
<proteinExistence type="predicted"/>
<accession>A0A840YRZ5</accession>
<dbReference type="PRINTS" id="PR00778">
    <property type="entry name" value="HTHARSR"/>
</dbReference>
<dbReference type="InterPro" id="IPR001845">
    <property type="entry name" value="HTH_ArsR_DNA-bd_dom"/>
</dbReference>
<dbReference type="CDD" id="cd00090">
    <property type="entry name" value="HTH_ARSR"/>
    <property type="match status" value="1"/>
</dbReference>
<keyword evidence="2" id="KW-0238">DNA-binding</keyword>
<dbReference type="GO" id="GO:0003677">
    <property type="term" value="F:DNA binding"/>
    <property type="evidence" value="ECO:0007669"/>
    <property type="project" value="UniProtKB-KW"/>
</dbReference>
<evidence type="ECO:0000259" key="1">
    <source>
        <dbReference type="PROSITE" id="PS50987"/>
    </source>
</evidence>
<reference evidence="2 3" key="1">
    <citation type="submission" date="2020-08" db="EMBL/GenBank/DDBJ databases">
        <title>Genomic Encyclopedia of Type Strains, Phase IV (KMG-IV): sequencing the most valuable type-strain genomes for metagenomic binning, comparative biology and taxonomic classification.</title>
        <authorList>
            <person name="Goeker M."/>
        </authorList>
    </citation>
    <scope>NUCLEOTIDE SEQUENCE [LARGE SCALE GENOMIC DNA]</scope>
    <source>
        <strain evidence="2 3">DSM 26736</strain>
    </source>
</reference>
<dbReference type="InterPro" id="IPR011991">
    <property type="entry name" value="ArsR-like_HTH"/>
</dbReference>
<dbReference type="RefSeq" id="WP_184090943.1">
    <property type="nucleotide sequence ID" value="NZ_JACIJF010000017.1"/>
</dbReference>
<comment type="caution">
    <text evidence="2">The sequence shown here is derived from an EMBL/GenBank/DDBJ whole genome shotgun (WGS) entry which is preliminary data.</text>
</comment>
<dbReference type="SUPFAM" id="SSF46785">
    <property type="entry name" value="Winged helix' DNA-binding domain"/>
    <property type="match status" value="1"/>
</dbReference>
<evidence type="ECO:0000313" key="3">
    <source>
        <dbReference type="Proteomes" id="UP000527143"/>
    </source>
</evidence>
<feature type="domain" description="HTH arsR-type" evidence="1">
    <location>
        <begin position="6"/>
        <end position="99"/>
    </location>
</feature>
<gene>
    <name evidence="2" type="ORF">FHT02_003708</name>
</gene>
<protein>
    <submittedName>
        <fullName evidence="2">DNA-binding transcriptional ArsR family regulator</fullName>
    </submittedName>
</protein>
<dbReference type="Gene3D" id="1.10.10.10">
    <property type="entry name" value="Winged helix-like DNA-binding domain superfamily/Winged helix DNA-binding domain"/>
    <property type="match status" value="1"/>
</dbReference>
<evidence type="ECO:0000313" key="2">
    <source>
        <dbReference type="EMBL" id="MBB5712449.1"/>
    </source>
</evidence>
<dbReference type="Proteomes" id="UP000527143">
    <property type="component" value="Unassembled WGS sequence"/>
</dbReference>
<keyword evidence="3" id="KW-1185">Reference proteome</keyword>
<dbReference type="PROSITE" id="PS50987">
    <property type="entry name" value="HTH_ARSR_2"/>
    <property type="match status" value="1"/>
</dbReference>
<dbReference type="AlphaFoldDB" id="A0A840YRZ5"/>
<dbReference type="EMBL" id="JACIJF010000017">
    <property type="protein sequence ID" value="MBB5712449.1"/>
    <property type="molecule type" value="Genomic_DNA"/>
</dbReference>
<sequence>MKGISHPALDDISLENVCQALTDPVRIEIVGRLAKMSEATCSVLNAGRPKSSMSHHYRVLRDSGLICTRTRGTTHFNALRRAELDARFPGLLDALLKAMAVDADGEAKYEASPRSSTIPI</sequence>
<dbReference type="InterPro" id="IPR036388">
    <property type="entry name" value="WH-like_DNA-bd_sf"/>
</dbReference>
<name>A0A840YRZ5_9SPHN</name>